<gene>
    <name evidence="2" type="ORF">C0601_09315</name>
</gene>
<feature type="region of interest" description="Disordered" evidence="1">
    <location>
        <begin position="168"/>
        <end position="199"/>
    </location>
</feature>
<name>A0A2N5ZDN9_MUIH1</name>
<reference evidence="2 3" key="1">
    <citation type="submission" date="2017-11" db="EMBL/GenBank/DDBJ databases">
        <title>Genome-resolved metagenomics identifies genetic mobility, metabolic interactions, and unexpected diversity in perchlorate-reducing communities.</title>
        <authorList>
            <person name="Barnum T.P."/>
            <person name="Figueroa I.A."/>
            <person name="Carlstrom C.I."/>
            <person name="Lucas L.N."/>
            <person name="Engelbrektson A.L."/>
            <person name="Coates J.D."/>
        </authorList>
    </citation>
    <scope>NUCLEOTIDE SEQUENCE [LARGE SCALE GENOMIC DNA]</scope>
    <source>
        <strain evidence="2">BM706</strain>
    </source>
</reference>
<feature type="compositionally biased region" description="Basic and acidic residues" evidence="1">
    <location>
        <begin position="176"/>
        <end position="197"/>
    </location>
</feature>
<accession>A0A2N5ZDN9</accession>
<evidence type="ECO:0000256" key="1">
    <source>
        <dbReference type="SAM" id="MobiDB-lite"/>
    </source>
</evidence>
<proteinExistence type="predicted"/>
<dbReference type="Proteomes" id="UP000234857">
    <property type="component" value="Unassembled WGS sequence"/>
</dbReference>
<organism evidence="2 3">
    <name type="scientific">Muiribacterium halophilum</name>
    <dbReference type="NCBI Taxonomy" id="2053465"/>
    <lineage>
        <taxon>Bacteria</taxon>
        <taxon>Candidatus Muiribacteriota</taxon>
        <taxon>Candidatus Muiribacteriia</taxon>
        <taxon>Candidatus Muiribacteriales</taxon>
        <taxon>Candidatus Muiribacteriaceae</taxon>
        <taxon>Candidatus Muiribacterium</taxon>
    </lineage>
</organism>
<evidence type="ECO:0000313" key="2">
    <source>
        <dbReference type="EMBL" id="PLX16775.1"/>
    </source>
</evidence>
<sequence>MTKPEKLKQGDISGKWSISAARDTKYLDEATPFNTSVNFNVGDTFSGYIEMENYKIDYGKAKERDDVERSFTYNIYKIEKQDEKYKDVFEPKIFKKITVDEQKKKYEDIIKKLEDKYGTRLSVKEDNKYITGYYESNPEVSEYFRHPNTKNMLKDKSEKTKVKIDGRTEYNMQNQDEFKEEIRNKDDENKSKENDKKRNVRRILSHQLDVGFMYLPYMKLSDFGSKGQGLSFKSFWDDNTLDVFYIENQYYAHRDPMYGVNFETELKDSKVGTVIYKLRSKDYRNDFNHFTIYGEKDIDRNTSLYAEYGQVFNISSTYYLQSYSKYRKMNLKVSLKLDRANCSDFSVLSPYNSASIGDTINPYIKVDYYLPKGNKLTFETELYKGQNYNSKGYWNESYSRYNSLTYRYKVSKTLYTEWYVQDKRKLKYGNINEYTTMSLYSKFDMGKYSNVSLKFKKETDDEKIGNEENSYDLRFYRKFGDNLTLKLSTYTEDTPGPSFVREDEVEIEQDLSPMASLEYTHSKTTKRYSSGDRSEYSYSELAYDLKF</sequence>
<comment type="caution">
    <text evidence="2">The sequence shown here is derived from an EMBL/GenBank/DDBJ whole genome shotgun (WGS) entry which is preliminary data.</text>
</comment>
<dbReference type="AlphaFoldDB" id="A0A2N5ZDN9"/>
<dbReference type="EMBL" id="PKTG01000106">
    <property type="protein sequence ID" value="PLX16775.1"/>
    <property type="molecule type" value="Genomic_DNA"/>
</dbReference>
<protein>
    <submittedName>
        <fullName evidence="2">Uncharacterized protein</fullName>
    </submittedName>
</protein>
<evidence type="ECO:0000313" key="3">
    <source>
        <dbReference type="Proteomes" id="UP000234857"/>
    </source>
</evidence>